<evidence type="ECO:0000313" key="4">
    <source>
        <dbReference type="Proteomes" id="UP000828390"/>
    </source>
</evidence>
<organism evidence="2 4">
    <name type="scientific">Dreissena polymorpha</name>
    <name type="common">Zebra mussel</name>
    <name type="synonym">Mytilus polymorpha</name>
    <dbReference type="NCBI Taxonomy" id="45954"/>
    <lineage>
        <taxon>Eukaryota</taxon>
        <taxon>Metazoa</taxon>
        <taxon>Spiralia</taxon>
        <taxon>Lophotrochozoa</taxon>
        <taxon>Mollusca</taxon>
        <taxon>Bivalvia</taxon>
        <taxon>Autobranchia</taxon>
        <taxon>Heteroconchia</taxon>
        <taxon>Euheterodonta</taxon>
        <taxon>Imparidentia</taxon>
        <taxon>Neoheterodontei</taxon>
        <taxon>Myida</taxon>
        <taxon>Dreissenoidea</taxon>
        <taxon>Dreissenidae</taxon>
        <taxon>Dreissena</taxon>
    </lineage>
</organism>
<accession>A0A9D4H4E5</accession>
<feature type="region of interest" description="Disordered" evidence="1">
    <location>
        <begin position="29"/>
        <end position="55"/>
    </location>
</feature>
<comment type="caution">
    <text evidence="2">The sequence shown here is derived from an EMBL/GenBank/DDBJ whole genome shotgun (WGS) entry which is preliminary data.</text>
</comment>
<sequence>MKLKLKLWTRKLKLAYLLNLPHLKLEKTAETKTESHPKTVDAIKTETETNKRGPSSDALQCAASLSIIATFYVVSRALMY</sequence>
<evidence type="ECO:0000313" key="2">
    <source>
        <dbReference type="EMBL" id="KAH3826751.1"/>
    </source>
</evidence>
<gene>
    <name evidence="3" type="ORF">DPMN_012755</name>
    <name evidence="2" type="ORF">DPMN_128661</name>
</gene>
<dbReference type="EMBL" id="JAIWYP010000005">
    <property type="protein sequence ID" value="KAH3826751.1"/>
    <property type="molecule type" value="Genomic_DNA"/>
</dbReference>
<evidence type="ECO:0000313" key="3">
    <source>
        <dbReference type="EMBL" id="KAH3888715.1"/>
    </source>
</evidence>
<reference evidence="2" key="2">
    <citation type="submission" date="2020-11" db="EMBL/GenBank/DDBJ databases">
        <authorList>
            <person name="McCartney M.A."/>
            <person name="Auch B."/>
            <person name="Kono T."/>
            <person name="Mallez S."/>
            <person name="Becker A."/>
            <person name="Gohl D.M."/>
            <person name="Silverstein K.A.T."/>
            <person name="Koren S."/>
            <person name="Bechman K.B."/>
            <person name="Herman A."/>
            <person name="Abrahante J.E."/>
            <person name="Garbe J."/>
        </authorList>
    </citation>
    <scope>NUCLEOTIDE SEQUENCE</scope>
    <source>
        <strain evidence="2">Duluth1</strain>
        <tissue evidence="2">Whole animal</tissue>
    </source>
</reference>
<evidence type="ECO:0000256" key="1">
    <source>
        <dbReference type="SAM" id="MobiDB-lite"/>
    </source>
</evidence>
<proteinExistence type="predicted"/>
<feature type="compositionally biased region" description="Basic and acidic residues" evidence="1">
    <location>
        <begin position="29"/>
        <end position="51"/>
    </location>
</feature>
<dbReference type="AlphaFoldDB" id="A0A9D4H4E5"/>
<dbReference type="Proteomes" id="UP000828390">
    <property type="component" value="Unassembled WGS sequence"/>
</dbReference>
<reference evidence="2" key="1">
    <citation type="journal article" date="2019" name="bioRxiv">
        <title>The Genome of the Zebra Mussel, Dreissena polymorpha: A Resource for Invasive Species Research.</title>
        <authorList>
            <person name="McCartney M.A."/>
            <person name="Auch B."/>
            <person name="Kono T."/>
            <person name="Mallez S."/>
            <person name="Zhang Y."/>
            <person name="Obille A."/>
            <person name="Becker A."/>
            <person name="Abrahante J.E."/>
            <person name="Garbe J."/>
            <person name="Badalamenti J.P."/>
            <person name="Herman A."/>
            <person name="Mangelson H."/>
            <person name="Liachko I."/>
            <person name="Sullivan S."/>
            <person name="Sone E.D."/>
            <person name="Koren S."/>
            <person name="Silverstein K.A.T."/>
            <person name="Beckman K.B."/>
            <person name="Gohl D.M."/>
        </authorList>
    </citation>
    <scope>NUCLEOTIDE SEQUENCE</scope>
    <source>
        <strain evidence="2">Duluth1</strain>
        <tissue evidence="2">Whole animal</tissue>
    </source>
</reference>
<name>A0A9D4H4E5_DREPO</name>
<keyword evidence="4" id="KW-1185">Reference proteome</keyword>
<dbReference type="EMBL" id="JAIWYP010000001">
    <property type="protein sequence ID" value="KAH3888715.1"/>
    <property type="molecule type" value="Genomic_DNA"/>
</dbReference>
<protein>
    <submittedName>
        <fullName evidence="2">Uncharacterized protein</fullName>
    </submittedName>
</protein>